<dbReference type="OrthoDB" id="339499at2"/>
<comment type="subunit">
    <text evidence="7">Homodimer.</text>
</comment>
<dbReference type="Gene3D" id="3.30.379.10">
    <property type="entry name" value="Chitobiase/beta-hexosaminidase domain 2-like"/>
    <property type="match status" value="1"/>
</dbReference>
<dbReference type="Pfam" id="PF07477">
    <property type="entry name" value="Glyco_hydro_67C"/>
    <property type="match status" value="1"/>
</dbReference>
<keyword evidence="3 7" id="KW-0378">Hydrolase</keyword>
<dbReference type="STRING" id="313628.LNTAR_22364"/>
<evidence type="ECO:0000256" key="7">
    <source>
        <dbReference type="RuleBase" id="RU361198"/>
    </source>
</evidence>
<keyword evidence="11" id="KW-1185">Reference proteome</keyword>
<comment type="catalytic activity">
    <reaction evidence="7">
        <text>Hydrolysis of (1-&gt;2)-alpha-D-(4-O-methyl)glucuronosyl links in the main chain of hardwood xylans.</text>
        <dbReference type="EC" id="3.2.1.131"/>
    </reaction>
</comment>
<dbReference type="RefSeq" id="WP_007276911.1">
    <property type="nucleotide sequence ID" value="NZ_ABCK01000002.1"/>
</dbReference>
<evidence type="ECO:0000313" key="11">
    <source>
        <dbReference type="Proteomes" id="UP000004947"/>
    </source>
</evidence>
<dbReference type="InterPro" id="IPR013783">
    <property type="entry name" value="Ig-like_fold"/>
</dbReference>
<protein>
    <recommendedName>
        <fullName evidence="7">Xylan alpha-1,2-glucuronidase</fullName>
        <ecNumber evidence="7">3.2.1.131</ecNumber>
    </recommendedName>
</protein>
<evidence type="ECO:0000256" key="5">
    <source>
        <dbReference type="ARBA" id="ARBA00023295"/>
    </source>
</evidence>
<gene>
    <name evidence="10" type="ORF">LNTAR_22364</name>
</gene>
<dbReference type="eggNOG" id="COG3661">
    <property type="taxonomic scope" value="Bacteria"/>
</dbReference>
<dbReference type="Proteomes" id="UP000004947">
    <property type="component" value="Unassembled WGS sequence"/>
</dbReference>
<sequence length="1607" mass="176118">MKLLTTLISLCIITAGMTNRSYAQASPSDTILWSIAGNGSGDVTDSSTTVTIAEGVSGPDGSDFNDGANGLDSFVVGGQYTAGDHFKLKTSGDTYTSFDYNKDYVEFTITAESGYALNLSSLDFDSARGGDSGTRGFKIYGKTQGSPTITDLLLNIDNESGTRTTPSNRSVDLSASQYDEVYSITFRYYPSVTNGSVEFNNLKLIGSVFPSDTPVETGYDLWLRYPAIDDADLLATYRSFASEIVVDGNSETFTAIRTELNNGLDGLLDKDVTDSASITQDGAVLVGTPTSSEIVATLGWGTELDAVGEEGFLIKSTTINGKAVTVIASNGEIGTLYGTFNFLRLMQTNQALNSLNISDSPKIKHRMLNHWDWDKDNNQNLVERGYAGESIWKWDDLPTVVDPRYTDYARANASIGINGVVVNNVNAQPLILSAEYLEKVAVLADVFRPYGIKVYLTARYDAPMHQDSDVIISSANTTLPEVQTWWNNKVAEIYNTYIPDFGGFLMKVDSEGQPGPSTNYGLNHAEGANPIADALDVYGGLLIWRTFVHDKSLDDDRVKRPYIQFTPLDSEFRDNVILQAKNGPFDFQPREPIHPLFGSMPNTTMGMEFQITQEYLGHSTHLVYNAPMWKEVLDFDTYANGANSTVAKIVDGTLDSRELSMIAGVANIGSDTNWCGHHFAQANWYAYGRLAWDHQLSSEGIADEWIRMTWSNDSDVRTDLSSMMLPSWEAAVNYMTPLGLAFTVSGSDFTPSHYYPQPSKRDGKYWFSDSSGLGYDRTTSGSNAVGQYSTEVEVLFNSLNDCPEKYLLWFHKVSWDHTMDSGRSMWEELCYKFNHGVQHINNMQTTWDSLSEKIDFRRFGDVQTKLSKHLIDATDFKDTYIEYFQNDNGLDIPPYSESNQAPSFGSETITEANAIVNSAYSGNVANATDPDNDILTYSKVSGPNWLTIYANGSLSGTPGQSNLGPNSFNIKVDDGNGGTDTAILNITVSESQVNTYILWGIAGNSSAGNNIGDANTTVTLTNGVSGPDGSDLNDATNGLNSFVVGGSYTAGNHFKTKLAASKTSIDYGSDYIEFQISADPGYVLNLNNLNFDSARGGSSGTRGFEIYAAVGSTPTITDLLLDIDNESGTRDIPVSRSIDLTTAQYQEISSITFRYYPLMTNGSMEFNNLNLIGSVVAENPDGNTAPITIAQSLTTEENIPLNITLAGTDADEDDLTFVEVGTPSNGTISGTAPNLLYTPNPDFSGNDSFTFKVNDGTVDSEPATISISVTPVGVETYTVTFITGDGSEVLVNNIVSGSDISSQIPEPMVIEGKTFTGWDQPVTNVSSDLTVTALYESKQLQLSSLTMSNPSSHTLSWTALDNTAYYYLAVGTSVGMDDLYGMYLDSDVTTVDLNLSGYENVYVRLWTYANGEWHIEDSVITDPNFTPANASFTSYSGDASELRIEWNRSTYDGWYYIQLVNKFTQDVEWSDYFARTSAEALVGAVSQPLDYYEVHIWSYDMNLGQWNQDIKDLATSENQAATYASHGLDGTSLTLNWNQSNYLGWYYIELERISDGAFIDGSYFDWNVDSGVFDITGTLVNDIRVRIWTYNADLGEWNSSQSDLNTP</sequence>
<dbReference type="Pfam" id="PF07488">
    <property type="entry name" value="Glyco_hydro_67M"/>
    <property type="match status" value="1"/>
</dbReference>
<evidence type="ECO:0000256" key="4">
    <source>
        <dbReference type="ARBA" id="ARBA00023277"/>
    </source>
</evidence>
<dbReference type="Gene3D" id="3.20.20.80">
    <property type="entry name" value="Glycosidases"/>
    <property type="match status" value="1"/>
</dbReference>
<dbReference type="EC" id="3.2.1.131" evidence="7"/>
<dbReference type="GO" id="GO:0045493">
    <property type="term" value="P:xylan catabolic process"/>
    <property type="evidence" value="ECO:0007669"/>
    <property type="project" value="UniProtKB-KW"/>
</dbReference>
<dbReference type="EMBL" id="ABCK01000002">
    <property type="protein sequence ID" value="EDM29181.1"/>
    <property type="molecule type" value="Genomic_DNA"/>
</dbReference>
<comment type="caution">
    <text evidence="10">The sequence shown here is derived from an EMBL/GenBank/DDBJ whole genome shotgun (WGS) entry which is preliminary data.</text>
</comment>
<feature type="signal peptide" evidence="8">
    <location>
        <begin position="1"/>
        <end position="25"/>
    </location>
</feature>
<dbReference type="InterPro" id="IPR029018">
    <property type="entry name" value="Hex-like_dom2"/>
</dbReference>
<evidence type="ECO:0000256" key="6">
    <source>
        <dbReference type="ARBA" id="ARBA00023326"/>
    </source>
</evidence>
<dbReference type="Gene3D" id="2.60.40.3440">
    <property type="match status" value="1"/>
</dbReference>
<evidence type="ECO:0000259" key="9">
    <source>
        <dbReference type="SMART" id="SM00736"/>
    </source>
</evidence>
<keyword evidence="4 7" id="KW-0119">Carbohydrate metabolism</keyword>
<dbReference type="eggNOG" id="COG1345">
    <property type="taxonomic scope" value="Bacteria"/>
</dbReference>
<dbReference type="InterPro" id="IPR017853">
    <property type="entry name" value="GH"/>
</dbReference>
<dbReference type="InterPro" id="IPR015919">
    <property type="entry name" value="Cadherin-like_sf"/>
</dbReference>
<keyword evidence="2 7" id="KW-0858">Xylan degradation</keyword>
<dbReference type="Pfam" id="PF03648">
    <property type="entry name" value="Glyco_hydro_67N"/>
    <property type="match status" value="1"/>
</dbReference>
<dbReference type="GO" id="GO:0016020">
    <property type="term" value="C:membrane"/>
    <property type="evidence" value="ECO:0007669"/>
    <property type="project" value="InterPro"/>
</dbReference>
<keyword evidence="6 7" id="KW-0624">Polysaccharide degradation</keyword>
<dbReference type="Gene3D" id="2.60.40.10">
    <property type="entry name" value="Immunoglobulins"/>
    <property type="match status" value="1"/>
</dbReference>
<dbReference type="PANTHER" id="PTHR39207">
    <property type="entry name" value="ALPHA-GLUCURONIDASE A"/>
    <property type="match status" value="1"/>
</dbReference>
<dbReference type="Pfam" id="PF17963">
    <property type="entry name" value="Big_9"/>
    <property type="match status" value="2"/>
</dbReference>
<dbReference type="SUPFAM" id="SSF55545">
    <property type="entry name" value="beta-N-acetylhexosaminidase-like domain"/>
    <property type="match status" value="1"/>
</dbReference>
<evidence type="ECO:0000256" key="8">
    <source>
        <dbReference type="SAM" id="SignalP"/>
    </source>
</evidence>
<reference evidence="10 11" key="1">
    <citation type="journal article" date="2010" name="J. Bacteriol.">
        <title>Genome sequence of Lentisphaera araneosa HTCC2155T, the type species of the order Lentisphaerales in the phylum Lentisphaerae.</title>
        <authorList>
            <person name="Thrash J.C."/>
            <person name="Cho J.C."/>
            <person name="Vergin K.L."/>
            <person name="Morris R.M."/>
            <person name="Giovannoni S.J."/>
        </authorList>
    </citation>
    <scope>NUCLEOTIDE SEQUENCE [LARGE SCALE GENOMIC DNA]</scope>
    <source>
        <strain evidence="10 11">HTCC2155</strain>
    </source>
</reference>
<dbReference type="InterPro" id="IPR011099">
    <property type="entry name" value="Glyco_hydro_67_C"/>
</dbReference>
<dbReference type="PANTHER" id="PTHR39207:SF1">
    <property type="entry name" value="ALPHA-GLUCURONIDASE A"/>
    <property type="match status" value="1"/>
</dbReference>
<keyword evidence="5 7" id="KW-0326">Glycosidase</keyword>
<proteinExistence type="inferred from homology"/>
<feature type="chain" id="PRO_5002694305" description="Xylan alpha-1,2-glucuronidase" evidence="8">
    <location>
        <begin position="26"/>
        <end position="1607"/>
    </location>
</feature>
<evidence type="ECO:0000256" key="1">
    <source>
        <dbReference type="ARBA" id="ARBA00008833"/>
    </source>
</evidence>
<dbReference type="Gene3D" id="3.90.1330.10">
    <property type="entry name" value="Alpha-glucuronidase, C-terminal domain"/>
    <property type="match status" value="1"/>
</dbReference>
<dbReference type="SUPFAM" id="SSF49313">
    <property type="entry name" value="Cadherin-like"/>
    <property type="match status" value="1"/>
</dbReference>
<dbReference type="InterPro" id="IPR037054">
    <property type="entry name" value="A-glucoronidase_C_sf"/>
</dbReference>
<dbReference type="InterPro" id="IPR006644">
    <property type="entry name" value="Cadg"/>
</dbReference>
<evidence type="ECO:0000313" key="10">
    <source>
        <dbReference type="EMBL" id="EDM29181.1"/>
    </source>
</evidence>
<dbReference type="SUPFAM" id="SSF51445">
    <property type="entry name" value="(Trans)glycosidases"/>
    <property type="match status" value="1"/>
</dbReference>
<dbReference type="eggNOG" id="COG1749">
    <property type="taxonomic scope" value="Bacteria"/>
</dbReference>
<feature type="domain" description="Dystroglycan-type cadherin-like" evidence="9">
    <location>
        <begin position="910"/>
        <end position="995"/>
    </location>
</feature>
<comment type="similarity">
    <text evidence="1 7">Belongs to the glycosyl hydrolase 67 family.</text>
</comment>
<dbReference type="InterPro" id="IPR011100">
    <property type="entry name" value="Glyco_hydro_67_cat"/>
</dbReference>
<keyword evidence="8" id="KW-0732">Signal</keyword>
<dbReference type="GO" id="GO:0005509">
    <property type="term" value="F:calcium ion binding"/>
    <property type="evidence" value="ECO:0007669"/>
    <property type="project" value="InterPro"/>
</dbReference>
<name>A6DG64_9BACT</name>
<accession>A6DG64</accession>
<evidence type="ECO:0000256" key="3">
    <source>
        <dbReference type="ARBA" id="ARBA00022801"/>
    </source>
</evidence>
<dbReference type="GO" id="GO:0005576">
    <property type="term" value="C:extracellular region"/>
    <property type="evidence" value="ECO:0007669"/>
    <property type="project" value="InterPro"/>
</dbReference>
<dbReference type="GO" id="GO:0046559">
    <property type="term" value="F:alpha-glucuronidase activity"/>
    <property type="evidence" value="ECO:0007669"/>
    <property type="project" value="InterPro"/>
</dbReference>
<dbReference type="InterPro" id="IPR005154">
    <property type="entry name" value="Glyco_hydro_67_aGlcAse_N"/>
</dbReference>
<dbReference type="GO" id="GO:0033939">
    <property type="term" value="F:xylan alpha-1,2-glucuronosidase activity"/>
    <property type="evidence" value="ECO:0007669"/>
    <property type="project" value="UniProtKB-EC"/>
</dbReference>
<dbReference type="SMART" id="SM00736">
    <property type="entry name" value="CADG"/>
    <property type="match status" value="1"/>
</dbReference>
<organism evidence="10 11">
    <name type="scientific">Lentisphaera araneosa HTCC2155</name>
    <dbReference type="NCBI Taxonomy" id="313628"/>
    <lineage>
        <taxon>Bacteria</taxon>
        <taxon>Pseudomonadati</taxon>
        <taxon>Lentisphaerota</taxon>
        <taxon>Lentisphaeria</taxon>
        <taxon>Lentisphaerales</taxon>
        <taxon>Lentisphaeraceae</taxon>
        <taxon>Lentisphaera</taxon>
    </lineage>
</organism>
<evidence type="ECO:0000256" key="2">
    <source>
        <dbReference type="ARBA" id="ARBA00022651"/>
    </source>
</evidence>